<dbReference type="CDD" id="cd03221">
    <property type="entry name" value="ABCF_EF-3"/>
    <property type="match status" value="2"/>
</dbReference>
<dbReference type="SMART" id="SM00382">
    <property type="entry name" value="AAA"/>
    <property type="match status" value="2"/>
</dbReference>
<evidence type="ECO:0000256" key="3">
    <source>
        <dbReference type="ARBA" id="ARBA00022840"/>
    </source>
</evidence>
<dbReference type="PANTHER" id="PTHR19211">
    <property type="entry name" value="ATP-BINDING TRANSPORT PROTEIN-RELATED"/>
    <property type="match status" value="1"/>
</dbReference>
<dbReference type="InterPro" id="IPR050611">
    <property type="entry name" value="ABCF"/>
</dbReference>
<dbReference type="PROSITE" id="PS00211">
    <property type="entry name" value="ABC_TRANSPORTER_1"/>
    <property type="match status" value="1"/>
</dbReference>
<evidence type="ECO:0000313" key="7">
    <source>
        <dbReference type="Proteomes" id="UP001518989"/>
    </source>
</evidence>
<reference evidence="6 7" key="1">
    <citation type="submission" date="2020-09" db="EMBL/GenBank/DDBJ databases">
        <title>Roseomonas.</title>
        <authorList>
            <person name="Zhu W."/>
        </authorList>
    </citation>
    <scope>NUCLEOTIDE SEQUENCE [LARGE SCALE GENOMIC DNA]</scope>
    <source>
        <strain evidence="6 7">573</strain>
    </source>
</reference>
<dbReference type="InterPro" id="IPR017871">
    <property type="entry name" value="ABC_transporter-like_CS"/>
</dbReference>
<dbReference type="GO" id="GO:0005524">
    <property type="term" value="F:ATP binding"/>
    <property type="evidence" value="ECO:0007669"/>
    <property type="project" value="UniProtKB-KW"/>
</dbReference>
<keyword evidence="2" id="KW-0547">Nucleotide-binding</keyword>
<evidence type="ECO:0000256" key="2">
    <source>
        <dbReference type="ARBA" id="ARBA00022741"/>
    </source>
</evidence>
<dbReference type="RefSeq" id="WP_207416854.1">
    <property type="nucleotide sequence ID" value="NZ_CP061177.1"/>
</dbReference>
<dbReference type="InterPro" id="IPR027417">
    <property type="entry name" value="P-loop_NTPase"/>
</dbReference>
<proteinExistence type="predicted"/>
<dbReference type="Pfam" id="PF00005">
    <property type="entry name" value="ABC_tran"/>
    <property type="match status" value="2"/>
</dbReference>
<dbReference type="EMBL" id="JACTNG010000004">
    <property type="protein sequence ID" value="MBO1079306.1"/>
    <property type="molecule type" value="Genomic_DNA"/>
</dbReference>
<dbReference type="SUPFAM" id="SSF52540">
    <property type="entry name" value="P-loop containing nucleoside triphosphate hydrolases"/>
    <property type="match status" value="2"/>
</dbReference>
<dbReference type="InterPro" id="IPR003593">
    <property type="entry name" value="AAA+_ATPase"/>
</dbReference>
<feature type="coiled-coil region" evidence="4">
    <location>
        <begin position="215"/>
        <end position="271"/>
    </location>
</feature>
<keyword evidence="4" id="KW-0175">Coiled coil</keyword>
<keyword evidence="7" id="KW-1185">Reference proteome</keyword>
<protein>
    <submittedName>
        <fullName evidence="6">ABC-F family ATP-binding cassette domain-containing protein</fullName>
    </submittedName>
</protein>
<evidence type="ECO:0000313" key="6">
    <source>
        <dbReference type="EMBL" id="MBO1079306.1"/>
    </source>
</evidence>
<feature type="domain" description="ABC transporter" evidence="5">
    <location>
        <begin position="1"/>
        <end position="222"/>
    </location>
</feature>
<comment type="caution">
    <text evidence="6">The sequence shown here is derived from an EMBL/GenBank/DDBJ whole genome shotgun (WGS) entry which is preliminary data.</text>
</comment>
<evidence type="ECO:0000259" key="5">
    <source>
        <dbReference type="PROSITE" id="PS50893"/>
    </source>
</evidence>
<name>A0ABS3KPB2_9PROT</name>
<sequence length="506" mass="55430">MSLITLEALGMALGAPLFSGLDLIIQKGDRIGLVARNGGGKSTLLRILADRAEPTAGCCRYGRNLCVTLMQQDPEPAALSLPVREVLLQALPAESRDWEGWRVDVALDAMAIPGALHDRPLGTLSGGWQRMALLARAWLTEPDVLLMDEPTNHLDLQRIGQLQRWIAALPQDTALLVASHDRAFLDTVTRRTLFLRTTAPVEFRAPYGTARASLAERDEATARRHETELRQATRLRQQAAKLHNIGVNSGSDLLNSKTKQLRERAERIEAAARPAHRESPAVQIRLADGDTHAKTLLTLDAVTVAAPDGRRLFRTGKLRLHPGDRVVLLGANGTGKSRLLGLVTEAIAGRPHPGLTVSATVVAGICDQSLSHLRPDEMVHDAVAGRFAVSDQRVRTLLATAGFAVERQGQRVAQLSGGQKARLAMLILRLQEPNFFLLDEPTNHLDIEGQEMLEEELRQRDGASLLVSHDRRFVENVGTRFWRIDRGTLAEVDDPQGFFSAMMAPG</sequence>
<evidence type="ECO:0000256" key="4">
    <source>
        <dbReference type="SAM" id="Coils"/>
    </source>
</evidence>
<dbReference type="PROSITE" id="PS50893">
    <property type="entry name" value="ABC_TRANSPORTER_2"/>
    <property type="match status" value="2"/>
</dbReference>
<dbReference type="PANTHER" id="PTHR19211:SF6">
    <property type="entry name" value="BLL7188 PROTEIN"/>
    <property type="match status" value="1"/>
</dbReference>
<organism evidence="6 7">
    <name type="scientific">Roseomonas haemaphysalidis</name>
    <dbReference type="NCBI Taxonomy" id="2768162"/>
    <lineage>
        <taxon>Bacteria</taxon>
        <taxon>Pseudomonadati</taxon>
        <taxon>Pseudomonadota</taxon>
        <taxon>Alphaproteobacteria</taxon>
        <taxon>Acetobacterales</taxon>
        <taxon>Roseomonadaceae</taxon>
        <taxon>Roseomonas</taxon>
    </lineage>
</organism>
<evidence type="ECO:0000256" key="1">
    <source>
        <dbReference type="ARBA" id="ARBA00022737"/>
    </source>
</evidence>
<keyword evidence="3 6" id="KW-0067">ATP-binding</keyword>
<dbReference type="Proteomes" id="UP001518989">
    <property type="component" value="Unassembled WGS sequence"/>
</dbReference>
<keyword evidence="1" id="KW-0677">Repeat</keyword>
<dbReference type="InterPro" id="IPR003439">
    <property type="entry name" value="ABC_transporter-like_ATP-bd"/>
</dbReference>
<accession>A0ABS3KPB2</accession>
<dbReference type="Gene3D" id="3.40.50.300">
    <property type="entry name" value="P-loop containing nucleotide triphosphate hydrolases"/>
    <property type="match status" value="2"/>
</dbReference>
<feature type="domain" description="ABC transporter" evidence="5">
    <location>
        <begin position="297"/>
        <end position="505"/>
    </location>
</feature>
<gene>
    <name evidence="6" type="ORF">IAI61_09705</name>
</gene>